<evidence type="ECO:0000259" key="1">
    <source>
        <dbReference type="PROSITE" id="PS51186"/>
    </source>
</evidence>
<dbReference type="AlphaFoldDB" id="A0A1U7NTN7"/>
<dbReference type="PANTHER" id="PTHR43610">
    <property type="entry name" value="BLL6696 PROTEIN"/>
    <property type="match status" value="1"/>
</dbReference>
<sequence length="188" mass="20806">MHHSITLTDGELTVRALPETDIPGLCALAADCADELALMGTSPSDAAYYQSALDAPDQQPFTIVVDGELAGSTRYGDIRAAHAGLEIGWTWLHPRYMGTGINRRMKLLLLAHAFETLDMQRVQLKTDNLNTRSQRAIEKIGAVREGVLRKHQRRQDGSLRDTVMFSITADEWPEVSARLSSSSKTDRD</sequence>
<dbReference type="Gene3D" id="3.40.630.30">
    <property type="match status" value="1"/>
</dbReference>
<accession>A0A1U7NTN7</accession>
<dbReference type="RefSeq" id="WP_075835765.1">
    <property type="nucleotide sequence ID" value="NZ_MSTI01000148.1"/>
</dbReference>
<dbReference type="OrthoDB" id="9795199at2"/>
<keyword evidence="3" id="KW-1185">Reference proteome</keyword>
<evidence type="ECO:0000313" key="3">
    <source>
        <dbReference type="Proteomes" id="UP000186607"/>
    </source>
</evidence>
<dbReference type="PROSITE" id="PS51186">
    <property type="entry name" value="GNAT"/>
    <property type="match status" value="1"/>
</dbReference>
<evidence type="ECO:0000313" key="2">
    <source>
        <dbReference type="EMBL" id="OLV16293.1"/>
    </source>
</evidence>
<reference evidence="2 3" key="1">
    <citation type="submission" date="2017-01" db="EMBL/GenBank/DDBJ databases">
        <title>Genome Analysis of Deinococcus marmoris KOPRI26562.</title>
        <authorList>
            <person name="Kim J.H."/>
            <person name="Oh H.-M."/>
        </authorList>
    </citation>
    <scope>NUCLEOTIDE SEQUENCE [LARGE SCALE GENOMIC DNA]</scope>
    <source>
        <strain evidence="2 3">KOPRI26562</strain>
    </source>
</reference>
<protein>
    <submittedName>
        <fullName evidence="2">GCN5-related N-acetyltransferase</fullName>
    </submittedName>
</protein>
<dbReference type="InterPro" id="IPR016181">
    <property type="entry name" value="Acyl_CoA_acyltransferase"/>
</dbReference>
<dbReference type="PANTHER" id="PTHR43610:SF1">
    <property type="entry name" value="N-ACETYLTRANSFERASE DOMAIN-CONTAINING PROTEIN"/>
    <property type="match status" value="1"/>
</dbReference>
<organism evidence="2 3">
    <name type="scientific">Deinococcus marmoris</name>
    <dbReference type="NCBI Taxonomy" id="249408"/>
    <lineage>
        <taxon>Bacteria</taxon>
        <taxon>Thermotogati</taxon>
        <taxon>Deinococcota</taxon>
        <taxon>Deinococci</taxon>
        <taxon>Deinococcales</taxon>
        <taxon>Deinococcaceae</taxon>
        <taxon>Deinococcus</taxon>
    </lineage>
</organism>
<dbReference type="Proteomes" id="UP000186607">
    <property type="component" value="Unassembled WGS sequence"/>
</dbReference>
<dbReference type="STRING" id="249408.BOO71_0012343"/>
<dbReference type="EMBL" id="MSTI01000148">
    <property type="protein sequence ID" value="OLV16293.1"/>
    <property type="molecule type" value="Genomic_DNA"/>
</dbReference>
<comment type="caution">
    <text evidence="2">The sequence shown here is derived from an EMBL/GenBank/DDBJ whole genome shotgun (WGS) entry which is preliminary data.</text>
</comment>
<dbReference type="InterPro" id="IPR000182">
    <property type="entry name" value="GNAT_dom"/>
</dbReference>
<dbReference type="CDD" id="cd04301">
    <property type="entry name" value="NAT_SF"/>
    <property type="match status" value="1"/>
</dbReference>
<dbReference type="Pfam" id="PF13302">
    <property type="entry name" value="Acetyltransf_3"/>
    <property type="match status" value="1"/>
</dbReference>
<gene>
    <name evidence="2" type="ORF">BOO71_0012343</name>
</gene>
<keyword evidence="2" id="KW-0808">Transferase</keyword>
<name>A0A1U7NTN7_9DEIO</name>
<dbReference type="eggNOG" id="COG1670">
    <property type="taxonomic scope" value="Bacteria"/>
</dbReference>
<dbReference type="GO" id="GO:0016747">
    <property type="term" value="F:acyltransferase activity, transferring groups other than amino-acyl groups"/>
    <property type="evidence" value="ECO:0007669"/>
    <property type="project" value="InterPro"/>
</dbReference>
<feature type="domain" description="N-acetyltransferase" evidence="1">
    <location>
        <begin position="12"/>
        <end position="170"/>
    </location>
</feature>
<proteinExistence type="predicted"/>
<dbReference type="SUPFAM" id="SSF55729">
    <property type="entry name" value="Acyl-CoA N-acyltransferases (Nat)"/>
    <property type="match status" value="1"/>
</dbReference>